<protein>
    <submittedName>
        <fullName evidence="6">Alkaline phosphatase</fullName>
        <ecNumber evidence="6">3.1.3.1</ecNumber>
    </submittedName>
</protein>
<name>A0ABU1JED2_9MICC</name>
<evidence type="ECO:0000256" key="4">
    <source>
        <dbReference type="SAM" id="Phobius"/>
    </source>
</evidence>
<dbReference type="PANTHER" id="PTHR11596:SF5">
    <property type="entry name" value="ALKALINE PHOSPHATASE"/>
    <property type="match status" value="1"/>
</dbReference>
<proteinExistence type="inferred from homology"/>
<dbReference type="GO" id="GO:0004035">
    <property type="term" value="F:alkaline phosphatase activity"/>
    <property type="evidence" value="ECO:0007669"/>
    <property type="project" value="UniProtKB-EC"/>
</dbReference>
<dbReference type="SMART" id="SM00098">
    <property type="entry name" value="alkPPc"/>
    <property type="match status" value="1"/>
</dbReference>
<keyword evidence="4" id="KW-0812">Transmembrane</keyword>
<reference evidence="6 7" key="1">
    <citation type="submission" date="2023-07" db="EMBL/GenBank/DDBJ databases">
        <title>Sequencing the genomes of 1000 actinobacteria strains.</title>
        <authorList>
            <person name="Klenk H.-P."/>
        </authorList>
    </citation>
    <scope>NUCLEOTIDE SEQUENCE [LARGE SCALE GENOMIC DNA]</scope>
    <source>
        <strain evidence="6 7">DSM 14555</strain>
    </source>
</reference>
<dbReference type="InterPro" id="IPR001952">
    <property type="entry name" value="Alkaline_phosphatase"/>
</dbReference>
<keyword evidence="1" id="KW-0597">Phosphoprotein</keyword>
<organism evidence="6 7">
    <name type="scientific">Arthrobacter russicus</name>
    <dbReference type="NCBI Taxonomy" id="172040"/>
    <lineage>
        <taxon>Bacteria</taxon>
        <taxon>Bacillati</taxon>
        <taxon>Actinomycetota</taxon>
        <taxon>Actinomycetes</taxon>
        <taxon>Micrococcales</taxon>
        <taxon>Micrococcaceae</taxon>
        <taxon>Arthrobacter</taxon>
    </lineage>
</organism>
<feature type="region of interest" description="Disordered" evidence="3">
    <location>
        <begin position="472"/>
        <end position="518"/>
    </location>
</feature>
<evidence type="ECO:0000256" key="1">
    <source>
        <dbReference type="ARBA" id="ARBA00022553"/>
    </source>
</evidence>
<dbReference type="InterPro" id="IPR017850">
    <property type="entry name" value="Alkaline_phosphatase_core_sf"/>
</dbReference>
<keyword evidence="4" id="KW-1133">Transmembrane helix</keyword>
<keyword evidence="6" id="KW-0378">Hydrolase</keyword>
<feature type="signal peptide" evidence="5">
    <location>
        <begin position="1"/>
        <end position="35"/>
    </location>
</feature>
<keyword evidence="5" id="KW-0732">Signal</keyword>
<feature type="transmembrane region" description="Helical" evidence="4">
    <location>
        <begin position="533"/>
        <end position="551"/>
    </location>
</feature>
<dbReference type="PANTHER" id="PTHR11596">
    <property type="entry name" value="ALKALINE PHOSPHATASE"/>
    <property type="match status" value="1"/>
</dbReference>
<evidence type="ECO:0000256" key="5">
    <source>
        <dbReference type="SAM" id="SignalP"/>
    </source>
</evidence>
<gene>
    <name evidence="6" type="ORF">JOE69_002743</name>
</gene>
<dbReference type="CDD" id="cd16012">
    <property type="entry name" value="ALP"/>
    <property type="match status" value="1"/>
</dbReference>
<feature type="compositionally biased region" description="Basic and acidic residues" evidence="3">
    <location>
        <begin position="472"/>
        <end position="484"/>
    </location>
</feature>
<keyword evidence="4" id="KW-0472">Membrane</keyword>
<comment type="caution">
    <text evidence="6">The sequence shown here is derived from an EMBL/GenBank/DDBJ whole genome shotgun (WGS) entry which is preliminary data.</text>
</comment>
<evidence type="ECO:0000256" key="2">
    <source>
        <dbReference type="RuleBase" id="RU003946"/>
    </source>
</evidence>
<evidence type="ECO:0000256" key="3">
    <source>
        <dbReference type="SAM" id="MobiDB-lite"/>
    </source>
</evidence>
<keyword evidence="7" id="KW-1185">Reference proteome</keyword>
<dbReference type="Proteomes" id="UP001185069">
    <property type="component" value="Unassembled WGS sequence"/>
</dbReference>
<dbReference type="EC" id="3.1.3.1" evidence="6"/>
<dbReference type="Pfam" id="PF00245">
    <property type="entry name" value="Alk_phosphatase"/>
    <property type="match status" value="1"/>
</dbReference>
<evidence type="ECO:0000313" key="6">
    <source>
        <dbReference type="EMBL" id="MDR6270505.1"/>
    </source>
</evidence>
<sequence length="569" mass="57945">MPSASHRKSGRSVRIAAASFAALLLAFSGAAAAQAADITAPGGAQRNSGDRAADVRASIVDRPAKNVILVIGDGMGDSEITAARNYQYGAAGKLPGIDAPPLTGQYTTYALDKTSKLPDYTTDSAASGSAWATGTKTYNGAISVDVNGKPQQTMLQTARANGFKTGNVTTAELQDATPAVQGANVTSRSCYGPVETTKSCPGNALENGGAGSITEQLINTRADVTLGGGAASFEQTATAGQWQGQTLLAQAKDRKYNVVNDAAGLDALTVADQNAPVLGLFANGNMETRWDGPKAVQNGGSMPAISCQENAKRPSTMPTLAQMTSKSIDLLKGASKGFFLQIEGASIDKQDHAANPCAQIGETVDLDEAVQKAMDFARADGNTLVVVTADHAHSSQIIYPNSNTPGLTRTLTTKDGAPMTMAYGTAVEGKSQMHTGTQLRVAGYGPGAANVVGLTDQTDMFYTVTDALKLDRTLKPGGDPKPDTGTEPTTPPVQPGGSANGAADGAGNGAVAGGTDNSRTGGQNPLAVTGAQIGLAVLIAAAFVVAGGIVLRANRRQRGGADGVFGTLR</sequence>
<dbReference type="NCBIfam" id="NF007810">
    <property type="entry name" value="PRK10518.1"/>
    <property type="match status" value="1"/>
</dbReference>
<dbReference type="EMBL" id="JAVDQF010000001">
    <property type="protein sequence ID" value="MDR6270505.1"/>
    <property type="molecule type" value="Genomic_DNA"/>
</dbReference>
<accession>A0ABU1JED2</accession>
<comment type="similarity">
    <text evidence="2">Belongs to the alkaline phosphatase family.</text>
</comment>
<feature type="chain" id="PRO_5046039058" evidence="5">
    <location>
        <begin position="36"/>
        <end position="569"/>
    </location>
</feature>
<dbReference type="SUPFAM" id="SSF53649">
    <property type="entry name" value="Alkaline phosphatase-like"/>
    <property type="match status" value="1"/>
</dbReference>
<dbReference type="RefSeq" id="WP_309799629.1">
    <property type="nucleotide sequence ID" value="NZ_BAAAHY010000007.1"/>
</dbReference>
<dbReference type="Gene3D" id="3.40.720.10">
    <property type="entry name" value="Alkaline Phosphatase, subunit A"/>
    <property type="match status" value="1"/>
</dbReference>
<dbReference type="PRINTS" id="PR00113">
    <property type="entry name" value="ALKPHPHTASE"/>
</dbReference>
<evidence type="ECO:0000313" key="7">
    <source>
        <dbReference type="Proteomes" id="UP001185069"/>
    </source>
</evidence>